<dbReference type="GO" id="GO:0006406">
    <property type="term" value="P:mRNA export from nucleus"/>
    <property type="evidence" value="ECO:0007669"/>
    <property type="project" value="InterPro"/>
</dbReference>
<dbReference type="InterPro" id="IPR003340">
    <property type="entry name" value="B3_DNA-bd"/>
</dbReference>
<dbReference type="OrthoDB" id="513429at2759"/>
<keyword evidence="2" id="KW-0238">DNA-binding</keyword>
<feature type="compositionally biased region" description="Low complexity" evidence="5">
    <location>
        <begin position="1129"/>
        <end position="1138"/>
    </location>
</feature>
<name>A0A2P6VCR2_9CHLO</name>
<evidence type="ECO:0000259" key="6">
    <source>
        <dbReference type="PROSITE" id="PS50863"/>
    </source>
</evidence>
<dbReference type="Pfam" id="PF21029">
    <property type="entry name" value="RMC1_N"/>
    <property type="match status" value="1"/>
</dbReference>
<keyword evidence="1" id="KW-0805">Transcription regulation</keyword>
<dbReference type="Proteomes" id="UP000239649">
    <property type="component" value="Unassembled WGS sequence"/>
</dbReference>
<dbReference type="GO" id="GO:0035658">
    <property type="term" value="C:Mon1-Ccz1 complex"/>
    <property type="evidence" value="ECO:0007669"/>
    <property type="project" value="InterPro"/>
</dbReference>
<gene>
    <name evidence="7" type="ORF">C2E20_4812</name>
</gene>
<evidence type="ECO:0000256" key="4">
    <source>
        <dbReference type="ARBA" id="ARBA00023242"/>
    </source>
</evidence>
<feature type="region of interest" description="Disordered" evidence="5">
    <location>
        <begin position="765"/>
        <end position="797"/>
    </location>
</feature>
<dbReference type="SUPFAM" id="SSF101936">
    <property type="entry name" value="DNA-binding pseudobarrel domain"/>
    <property type="match status" value="1"/>
</dbReference>
<evidence type="ECO:0000256" key="5">
    <source>
        <dbReference type="SAM" id="MobiDB-lite"/>
    </source>
</evidence>
<feature type="region of interest" description="Disordered" evidence="5">
    <location>
        <begin position="848"/>
        <end position="872"/>
    </location>
</feature>
<feature type="region of interest" description="Disordered" evidence="5">
    <location>
        <begin position="901"/>
        <end position="942"/>
    </location>
</feature>
<dbReference type="GO" id="GO:0031902">
    <property type="term" value="C:late endosome membrane"/>
    <property type="evidence" value="ECO:0007669"/>
    <property type="project" value="TreeGrafter"/>
</dbReference>
<dbReference type="InterPro" id="IPR038212">
    <property type="entry name" value="TF_EnY2_sf"/>
</dbReference>
<feature type="compositionally biased region" description="Gly residues" evidence="5">
    <location>
        <begin position="1323"/>
        <end position="1335"/>
    </location>
</feature>
<dbReference type="InterPro" id="IPR018783">
    <property type="entry name" value="TF_ENY2"/>
</dbReference>
<accession>A0A2P6VCR2</accession>
<feature type="domain" description="TF-B3" evidence="6">
    <location>
        <begin position="1237"/>
        <end position="1303"/>
    </location>
</feature>
<organism evidence="7 8">
    <name type="scientific">Micractinium conductrix</name>
    <dbReference type="NCBI Taxonomy" id="554055"/>
    <lineage>
        <taxon>Eukaryota</taxon>
        <taxon>Viridiplantae</taxon>
        <taxon>Chlorophyta</taxon>
        <taxon>core chlorophytes</taxon>
        <taxon>Trebouxiophyceae</taxon>
        <taxon>Chlorellales</taxon>
        <taxon>Chlorellaceae</taxon>
        <taxon>Chlorella clade</taxon>
        <taxon>Micractinium</taxon>
    </lineage>
</organism>
<dbReference type="InterPro" id="IPR049040">
    <property type="entry name" value="RMC1_N"/>
</dbReference>
<evidence type="ECO:0000256" key="2">
    <source>
        <dbReference type="ARBA" id="ARBA00023125"/>
    </source>
</evidence>
<feature type="region of interest" description="Disordered" evidence="5">
    <location>
        <begin position="1082"/>
        <end position="1101"/>
    </location>
</feature>
<feature type="compositionally biased region" description="Low complexity" evidence="5">
    <location>
        <begin position="1336"/>
        <end position="1362"/>
    </location>
</feature>
<dbReference type="PANTHER" id="PTHR12897">
    <property type="entry name" value="COLON CANCER-ASSOCIATED PROTEIN MIC1"/>
    <property type="match status" value="1"/>
</dbReference>
<reference evidence="7 8" key="1">
    <citation type="journal article" date="2018" name="Plant J.">
        <title>Genome sequences of Chlorella sorokiniana UTEX 1602 and Micractinium conductrix SAG 241.80: implications to maltose excretion by a green alga.</title>
        <authorList>
            <person name="Arriola M.B."/>
            <person name="Velmurugan N."/>
            <person name="Zhang Y."/>
            <person name="Plunkett M.H."/>
            <person name="Hondzo H."/>
            <person name="Barney B.M."/>
        </authorList>
    </citation>
    <scope>NUCLEOTIDE SEQUENCE [LARGE SCALE GENOMIC DNA]</scope>
    <source>
        <strain evidence="7 8">SAG 241.80</strain>
    </source>
</reference>
<feature type="compositionally biased region" description="Pro residues" evidence="5">
    <location>
        <begin position="1086"/>
        <end position="1095"/>
    </location>
</feature>
<dbReference type="GO" id="GO:0000124">
    <property type="term" value="C:SAGA complex"/>
    <property type="evidence" value="ECO:0007669"/>
    <property type="project" value="InterPro"/>
</dbReference>
<dbReference type="InterPro" id="IPR015300">
    <property type="entry name" value="DNA-bd_pseudobarrel_sf"/>
</dbReference>
<evidence type="ECO:0000256" key="1">
    <source>
        <dbReference type="ARBA" id="ARBA00023015"/>
    </source>
</evidence>
<dbReference type="Gene3D" id="1.10.246.140">
    <property type="match status" value="1"/>
</dbReference>
<evidence type="ECO:0000313" key="8">
    <source>
        <dbReference type="Proteomes" id="UP000239649"/>
    </source>
</evidence>
<dbReference type="GO" id="GO:0010506">
    <property type="term" value="P:regulation of autophagy"/>
    <property type="evidence" value="ECO:0007669"/>
    <property type="project" value="InterPro"/>
</dbReference>
<proteinExistence type="predicted"/>
<keyword evidence="4" id="KW-0539">Nucleus</keyword>
<dbReference type="PANTHER" id="PTHR12897:SF4">
    <property type="entry name" value="REGULATOR OF MON1-CCZ1 COMPLEX"/>
    <property type="match status" value="1"/>
</dbReference>
<evidence type="ECO:0000256" key="3">
    <source>
        <dbReference type="ARBA" id="ARBA00023163"/>
    </source>
</evidence>
<feature type="compositionally biased region" description="Low complexity" evidence="5">
    <location>
        <begin position="778"/>
        <end position="797"/>
    </location>
</feature>
<feature type="region of interest" description="Disordered" evidence="5">
    <location>
        <begin position="1129"/>
        <end position="1152"/>
    </location>
</feature>
<comment type="caution">
    <text evidence="7">The sequence shown here is derived from an EMBL/GenBank/DDBJ whole genome shotgun (WGS) entry which is preliminary data.</text>
</comment>
<dbReference type="PROSITE" id="PS50863">
    <property type="entry name" value="B3"/>
    <property type="match status" value="1"/>
</dbReference>
<dbReference type="GO" id="GO:0003713">
    <property type="term" value="F:transcription coactivator activity"/>
    <property type="evidence" value="ECO:0007669"/>
    <property type="project" value="InterPro"/>
</dbReference>
<dbReference type="GO" id="GO:0005765">
    <property type="term" value="C:lysosomal membrane"/>
    <property type="evidence" value="ECO:0007669"/>
    <property type="project" value="TreeGrafter"/>
</dbReference>
<dbReference type="Pfam" id="PF10163">
    <property type="entry name" value="EnY2"/>
    <property type="match status" value="1"/>
</dbReference>
<keyword evidence="8" id="KW-1185">Reference proteome</keyword>
<feature type="region of interest" description="Disordered" evidence="5">
    <location>
        <begin position="1306"/>
        <end position="1362"/>
    </location>
</feature>
<dbReference type="Gene3D" id="2.40.330.10">
    <property type="entry name" value="DNA-binding pseudobarrel domain"/>
    <property type="match status" value="1"/>
</dbReference>
<dbReference type="InterPro" id="IPR040371">
    <property type="entry name" value="RMC1"/>
</dbReference>
<dbReference type="EMBL" id="LHPF02000012">
    <property type="protein sequence ID" value="PSC71867.1"/>
    <property type="molecule type" value="Genomic_DNA"/>
</dbReference>
<evidence type="ECO:0000313" key="7">
    <source>
        <dbReference type="EMBL" id="PSC71867.1"/>
    </source>
</evidence>
<protein>
    <recommendedName>
        <fullName evidence="6">TF-B3 domain-containing protein</fullName>
    </recommendedName>
</protein>
<sequence>MAHASAQAGLRARSMSGGRLSVQETVDKFVRSGQRDELKVFTRQRLEELGWTDEVRQLCREFVAKRETEATEGVRHAEIVAGVKTAARAKVPDNLKAELLKRIPAMAVAHVVAEDTGVGFVPQPGQQLFFDEAAGCIHMIEGRMITAVALPHPLYGSGAAAAAAAVPAAAGSPAHGTPVGADDASAASGYESDSSIASSTARAFLVSEGPPVRHIRSSLDGAFTALHRSARLVELHCHATGCLFVETAGVPDKSGRRASDPQLLGFFWTAQHFVMVTGCGLEVHRMHPSLQGLRLEAAVPLQGVQWYTYSPETSMAILGFGSSGAKLQAIQFSKAGTLRLPLLDLTPPWGSPIRPVMAAAINAALEGFSAAREAPAALVGPDTCWVVVLYGRVFAAHHDRGAGLLRLYRLFRDATSLAHSYEVYAQQLELSVVDNVLLVHHIDTAVVMLIDILAGDAAPVSSPLPLAVPLPEEHEQHARGAGGLEVDALRGAAPGAQASADAAAEPAGGGQEQLQLAVAGPSALQLHYPNFLVDQHGGVVYRLQLDLRAIADSQSDHPRLLAFLQRRAASGAAARDAAGITLRVLRGLMHDQAPLRDLRTAFEVVNSFLAADRTAGVSSSSATDGRRVAAQAAQAPPRPVVAPQDAYSSAFRVLHAQQHVPPSYLGAALGEYAASCAAHGAVLPPPLAALYVDLLLGQGLVPHVAPLLLSHPQLDSALLAGHQQEAQFQQQQLQQQHQQQQQQQAQQQAQFQQLQQQQQYQQQSEQQQQHHQKKEQKQLYQQQQYQQQHGLPSQQQQQGLPLPFLQLARQSAQPPASFAQPASAAGGEAVSSSLLAVLLQLLAAGNGSSAAQHGGMAAPPPPFYAHAQQQPWGGPAAAAPLPFVGQADSVMRWLSQFASAADANGGAAPPPPTSTGNDPPVGPDPSASSVEGGGPSLQRSALSPPFLAQPEAKRQRTGGSGTFSWSGGVQQAASRLHGLLPLPSAAAAAPSPALALAALVAHPGTQYPQHPPMLQAQPFARPVLPFQAPGARPPATNEQAAAAAMLAAALGLTAPQHAAAARPPPPQQLQPGAATLRPKHLALPQLSPPSSPLGPNPGHAPHNMLMAAAGTGTSGGLGFGAAAARHRGAAAAAAPTRPTRTHNQSYGTAVPAPEGMRRQDVAALYGEPKEQVERPITNQTYILRLHVTTQMAQLLFAPRAELEAAHQTAVASDAPLAATGARLAGSSTYMQLFKQRLTVIDESNRAWPVQYEGFLSSGQRHYRLTSGWVGLMRAQQVGIGDTLVLERWTDDRWIIHLYIRRKAQRAARPAAAPQPSPADWQHGGSGGGGGGGGDMGLLLAAAGVAQPQQAEEPAGAQPSAAP</sequence>
<dbReference type="GO" id="GO:0005643">
    <property type="term" value="C:nuclear pore"/>
    <property type="evidence" value="ECO:0007669"/>
    <property type="project" value="InterPro"/>
</dbReference>
<dbReference type="GO" id="GO:0003677">
    <property type="term" value="F:DNA binding"/>
    <property type="evidence" value="ECO:0007669"/>
    <property type="project" value="UniProtKB-KW"/>
</dbReference>
<keyword evidence="3" id="KW-0804">Transcription</keyword>